<evidence type="ECO:0000256" key="6">
    <source>
        <dbReference type="ARBA" id="ARBA00023136"/>
    </source>
</evidence>
<feature type="transmembrane region" description="Helical" evidence="7">
    <location>
        <begin position="125"/>
        <end position="157"/>
    </location>
</feature>
<feature type="transmembrane region" description="Helical" evidence="7">
    <location>
        <begin position="87"/>
        <end position="104"/>
    </location>
</feature>
<feature type="transmembrane region" description="Helical" evidence="7">
    <location>
        <begin position="163"/>
        <end position="186"/>
    </location>
</feature>
<organism evidence="8 9">
    <name type="scientific">Loigolactobacillus coryniformis subsp. coryniformis KCTC 3167 = DSM 20001</name>
    <dbReference type="NCBI Taxonomy" id="913848"/>
    <lineage>
        <taxon>Bacteria</taxon>
        <taxon>Bacillati</taxon>
        <taxon>Bacillota</taxon>
        <taxon>Bacilli</taxon>
        <taxon>Lactobacillales</taxon>
        <taxon>Lactobacillaceae</taxon>
        <taxon>Loigolactobacillus</taxon>
    </lineage>
</organism>
<evidence type="ECO:0000313" key="9">
    <source>
        <dbReference type="Proteomes" id="UP000051181"/>
    </source>
</evidence>
<dbReference type="eggNOG" id="COG1301">
    <property type="taxonomic scope" value="Bacteria"/>
</dbReference>
<comment type="subcellular location">
    <subcellularLocation>
        <location evidence="1">Cell membrane</location>
        <topology evidence="1">Multi-pass membrane protein</topology>
    </subcellularLocation>
</comment>
<feature type="transmembrane region" description="Helical" evidence="7">
    <location>
        <begin position="22"/>
        <end position="43"/>
    </location>
</feature>
<accession>A0A0R1F4M0</accession>
<dbReference type="PRINTS" id="PR00173">
    <property type="entry name" value="EDTRNSPORT"/>
</dbReference>
<evidence type="ECO:0000256" key="4">
    <source>
        <dbReference type="ARBA" id="ARBA00022692"/>
    </source>
</evidence>
<name>A0A0R1F4M0_9LACO</name>
<dbReference type="GO" id="GO:0006835">
    <property type="term" value="P:dicarboxylic acid transport"/>
    <property type="evidence" value="ECO:0007669"/>
    <property type="project" value="TreeGrafter"/>
</dbReference>
<dbReference type="PATRIC" id="fig|913848.6.peg.1105"/>
<dbReference type="GO" id="GO:0005886">
    <property type="term" value="C:plasma membrane"/>
    <property type="evidence" value="ECO:0007669"/>
    <property type="project" value="UniProtKB-SubCell"/>
</dbReference>
<evidence type="ECO:0000256" key="5">
    <source>
        <dbReference type="ARBA" id="ARBA00022989"/>
    </source>
</evidence>
<keyword evidence="3" id="KW-1003">Cell membrane</keyword>
<dbReference type="EMBL" id="AZCN01000028">
    <property type="protein sequence ID" value="KRK16793.1"/>
    <property type="molecule type" value="Genomic_DNA"/>
</dbReference>
<reference evidence="8 9" key="1">
    <citation type="journal article" date="2015" name="Genome Announc.">
        <title>Expanding the biotechnology potential of lactobacilli through comparative genomics of 213 strains and associated genera.</title>
        <authorList>
            <person name="Sun Z."/>
            <person name="Harris H.M."/>
            <person name="McCann A."/>
            <person name="Guo C."/>
            <person name="Argimon S."/>
            <person name="Zhang W."/>
            <person name="Yang X."/>
            <person name="Jeffery I.B."/>
            <person name="Cooney J.C."/>
            <person name="Kagawa T.F."/>
            <person name="Liu W."/>
            <person name="Song Y."/>
            <person name="Salvetti E."/>
            <person name="Wrobel A."/>
            <person name="Rasinkangas P."/>
            <person name="Parkhill J."/>
            <person name="Rea M.C."/>
            <person name="O'Sullivan O."/>
            <person name="Ritari J."/>
            <person name="Douillard F.P."/>
            <person name="Paul Ross R."/>
            <person name="Yang R."/>
            <person name="Briner A.E."/>
            <person name="Felis G.E."/>
            <person name="de Vos W.M."/>
            <person name="Barrangou R."/>
            <person name="Klaenhammer T.R."/>
            <person name="Caufield P.W."/>
            <person name="Cui Y."/>
            <person name="Zhang H."/>
            <person name="O'Toole P.W."/>
        </authorList>
    </citation>
    <scope>NUCLEOTIDE SEQUENCE [LARGE SCALE GENOMIC DNA]</scope>
    <source>
        <strain evidence="8 9">DSM 20001</strain>
    </source>
</reference>
<evidence type="ECO:0000256" key="7">
    <source>
        <dbReference type="SAM" id="Phobius"/>
    </source>
</evidence>
<keyword evidence="6 7" id="KW-0472">Membrane</keyword>
<dbReference type="PANTHER" id="PTHR42865">
    <property type="entry name" value="PROTON/GLUTAMATE-ASPARTATE SYMPORTER"/>
    <property type="match status" value="1"/>
</dbReference>
<evidence type="ECO:0000256" key="3">
    <source>
        <dbReference type="ARBA" id="ARBA00022475"/>
    </source>
</evidence>
<comment type="caution">
    <text evidence="8">The sequence shown here is derived from an EMBL/GenBank/DDBJ whole genome shotgun (WGS) entry which is preliminary data.</text>
</comment>
<dbReference type="AlphaFoldDB" id="A0A0R1F4M0"/>
<dbReference type="GO" id="GO:0015293">
    <property type="term" value="F:symporter activity"/>
    <property type="evidence" value="ECO:0007669"/>
    <property type="project" value="UniProtKB-KW"/>
</dbReference>
<dbReference type="Gene3D" id="1.10.3860.10">
    <property type="entry name" value="Sodium:dicarboxylate symporter"/>
    <property type="match status" value="1"/>
</dbReference>
<keyword evidence="2" id="KW-0813">Transport</keyword>
<sequence length="357" mass="37511">MVVAIADIDDMQQFGKIALKTVGTYVVFTLIATGLGLGMGRLFNVGQGANIQTANAAIQKPVKLSISDTILNFIPSNIFKSLTSTNLVQVIFFAVIFGFALLAIGEKGKPMLTLCKSLADTMKKFVNIVLGFTPIGVFGLMASVIGKSGIAIIWPYLKTIGAVYTASGIQTIVIHSIIVCGLICRVPIKKFFKSSRETLAFAFSTTSSVATIPLALQSVKKLGVSDRIGNFIITIGSNMSMDGIAIYEGVAVVFAAQVYGVHFSTIELLRIMLMAAITSLGLAGVPGSGLIAVSVVLQTAGLPIEAVGLLAGVDRILNMGRIIPNVTADISTSVLVAKSEGELNLKLAAKPKIVKRS</sequence>
<dbReference type="Pfam" id="PF00375">
    <property type="entry name" value="SDF"/>
    <property type="match status" value="1"/>
</dbReference>
<evidence type="ECO:0000256" key="2">
    <source>
        <dbReference type="ARBA" id="ARBA00022448"/>
    </source>
</evidence>
<feature type="transmembrane region" description="Helical" evidence="7">
    <location>
        <begin position="244"/>
        <end position="261"/>
    </location>
</feature>
<keyword evidence="4 7" id="KW-0812">Transmembrane</keyword>
<protein>
    <submittedName>
        <fullName evidence="8">Sodium dicarboxylate symporter</fullName>
    </submittedName>
</protein>
<gene>
    <name evidence="8" type="ORF">FD22_GL001073</name>
</gene>
<dbReference type="SUPFAM" id="SSF118215">
    <property type="entry name" value="Proton glutamate symport protein"/>
    <property type="match status" value="1"/>
</dbReference>
<dbReference type="Proteomes" id="UP000051181">
    <property type="component" value="Unassembled WGS sequence"/>
</dbReference>
<evidence type="ECO:0000256" key="1">
    <source>
        <dbReference type="ARBA" id="ARBA00004651"/>
    </source>
</evidence>
<keyword evidence="5 7" id="KW-1133">Transmembrane helix</keyword>
<dbReference type="PANTHER" id="PTHR42865:SF7">
    <property type="entry name" value="PROTON_GLUTAMATE-ASPARTATE SYMPORTER"/>
    <property type="match status" value="1"/>
</dbReference>
<feature type="transmembrane region" description="Helical" evidence="7">
    <location>
        <begin position="268"/>
        <end position="285"/>
    </location>
</feature>
<dbReference type="InterPro" id="IPR001991">
    <property type="entry name" value="Na-dicarboxylate_symporter"/>
</dbReference>
<dbReference type="InterPro" id="IPR036458">
    <property type="entry name" value="Na:dicarbo_symporter_sf"/>
</dbReference>
<proteinExistence type="predicted"/>
<evidence type="ECO:0000313" key="8">
    <source>
        <dbReference type="EMBL" id="KRK16793.1"/>
    </source>
</evidence>